<reference evidence="3" key="1">
    <citation type="submission" date="2022-11" db="UniProtKB">
        <authorList>
            <consortium name="WormBaseParasite"/>
        </authorList>
    </citation>
    <scope>IDENTIFICATION</scope>
</reference>
<protein>
    <submittedName>
        <fullName evidence="3">Uncharacterized protein</fullName>
    </submittedName>
</protein>
<dbReference type="WBParaSite" id="Gr19_v10_g17093.t1">
    <property type="protein sequence ID" value="Gr19_v10_g17093.t1"/>
    <property type="gene ID" value="Gr19_v10_g17093"/>
</dbReference>
<dbReference type="AlphaFoldDB" id="A0A914HH08"/>
<evidence type="ECO:0000313" key="3">
    <source>
        <dbReference type="WBParaSite" id="Gr19_v10_g17093.t1"/>
    </source>
</evidence>
<feature type="compositionally biased region" description="Basic and acidic residues" evidence="1">
    <location>
        <begin position="98"/>
        <end position="107"/>
    </location>
</feature>
<evidence type="ECO:0000313" key="2">
    <source>
        <dbReference type="Proteomes" id="UP000887572"/>
    </source>
</evidence>
<keyword evidence="2" id="KW-1185">Reference proteome</keyword>
<name>A0A914HH08_GLORO</name>
<feature type="region of interest" description="Disordered" evidence="1">
    <location>
        <begin position="98"/>
        <end position="129"/>
    </location>
</feature>
<proteinExistence type="predicted"/>
<organism evidence="2 3">
    <name type="scientific">Globodera rostochiensis</name>
    <name type="common">Golden nematode worm</name>
    <name type="synonym">Heterodera rostochiensis</name>
    <dbReference type="NCBI Taxonomy" id="31243"/>
    <lineage>
        <taxon>Eukaryota</taxon>
        <taxon>Metazoa</taxon>
        <taxon>Ecdysozoa</taxon>
        <taxon>Nematoda</taxon>
        <taxon>Chromadorea</taxon>
        <taxon>Rhabditida</taxon>
        <taxon>Tylenchina</taxon>
        <taxon>Tylenchomorpha</taxon>
        <taxon>Tylenchoidea</taxon>
        <taxon>Heteroderidae</taxon>
        <taxon>Heteroderinae</taxon>
        <taxon>Globodera</taxon>
    </lineage>
</organism>
<accession>A0A914HH08</accession>
<sequence>MDSKLQKSQCLKAVKRVRRSLSPALLSPDESEDPQQQEVDAIRATVSGGGADIVVAEPSHAFRLYAMGNFGTFVGQRMNFADWHCFLPDSADITKQEQIREGAEQSEQHPIGTDGGGGEGTLRRSKAKESAAEWIGRTTGGGGLLHLSPEEALYLSHDLKVLTLTAQRDDANAVEWSPDEFFGNLCSVHPNFSSIVRRYIVFSTTSLGCPGRYFVRSGFSSLQILGGCVPFQRGQTSIGALQRELANCKKRLLLTNVAGLPEGLQHMRLQHLGLADVQVLSMMGWKVNRSRISDLNGKEVREDD</sequence>
<evidence type="ECO:0000256" key="1">
    <source>
        <dbReference type="SAM" id="MobiDB-lite"/>
    </source>
</evidence>
<dbReference type="Proteomes" id="UP000887572">
    <property type="component" value="Unplaced"/>
</dbReference>